<feature type="region of interest" description="Disordered" evidence="1">
    <location>
        <begin position="24"/>
        <end position="139"/>
    </location>
</feature>
<evidence type="ECO:0000313" key="2">
    <source>
        <dbReference type="EMBL" id="VDI62960.1"/>
    </source>
</evidence>
<dbReference type="OrthoDB" id="6252103at2759"/>
<dbReference type="AlphaFoldDB" id="A0A8B6GEX5"/>
<keyword evidence="3" id="KW-1185">Reference proteome</keyword>
<gene>
    <name evidence="2" type="ORF">MGAL_10B064045</name>
</gene>
<evidence type="ECO:0000256" key="1">
    <source>
        <dbReference type="SAM" id="MobiDB-lite"/>
    </source>
</evidence>
<proteinExistence type="predicted"/>
<accession>A0A8B6GEX5</accession>
<organism evidence="2 3">
    <name type="scientific">Mytilus galloprovincialis</name>
    <name type="common">Mediterranean mussel</name>
    <dbReference type="NCBI Taxonomy" id="29158"/>
    <lineage>
        <taxon>Eukaryota</taxon>
        <taxon>Metazoa</taxon>
        <taxon>Spiralia</taxon>
        <taxon>Lophotrochozoa</taxon>
        <taxon>Mollusca</taxon>
        <taxon>Bivalvia</taxon>
        <taxon>Autobranchia</taxon>
        <taxon>Pteriomorphia</taxon>
        <taxon>Mytilida</taxon>
        <taxon>Mytiloidea</taxon>
        <taxon>Mytilidae</taxon>
        <taxon>Mytilinae</taxon>
        <taxon>Mytilus</taxon>
    </lineage>
</organism>
<evidence type="ECO:0000313" key="3">
    <source>
        <dbReference type="Proteomes" id="UP000596742"/>
    </source>
</evidence>
<protein>
    <submittedName>
        <fullName evidence="2">Uncharacterized protein</fullName>
    </submittedName>
</protein>
<name>A0A8B6GEX5_MYTGA</name>
<feature type="compositionally biased region" description="Polar residues" evidence="1">
    <location>
        <begin position="50"/>
        <end position="59"/>
    </location>
</feature>
<sequence>MSGLRPRYRRFELLESFDDIINVSYRQDLPRTPPKPITKSPGDHRAHYSPSRQSKTASFSRIDDLSSIHKPSTETEFSDKDEPVLPVPEVDLEPRTGLGSRSKVQQHKKRTPVKKKKAPSRGRTPKKDRNTDSQKPTCKKHFQQRERFYGLAQVYWPILPKIRYRAVIQTTLTTNTRLFQNKNKTDNKTVTNNDE</sequence>
<reference evidence="2" key="1">
    <citation type="submission" date="2018-11" db="EMBL/GenBank/DDBJ databases">
        <authorList>
            <person name="Alioto T."/>
            <person name="Alioto T."/>
        </authorList>
    </citation>
    <scope>NUCLEOTIDE SEQUENCE</scope>
</reference>
<dbReference type="EMBL" id="UYJE01008324">
    <property type="protein sequence ID" value="VDI62960.1"/>
    <property type="molecule type" value="Genomic_DNA"/>
</dbReference>
<feature type="compositionally biased region" description="Basic residues" evidence="1">
    <location>
        <begin position="104"/>
        <end position="124"/>
    </location>
</feature>
<dbReference type="Proteomes" id="UP000596742">
    <property type="component" value="Unassembled WGS sequence"/>
</dbReference>
<comment type="caution">
    <text evidence="2">The sequence shown here is derived from an EMBL/GenBank/DDBJ whole genome shotgun (WGS) entry which is preliminary data.</text>
</comment>
<feature type="compositionally biased region" description="Basic and acidic residues" evidence="1">
    <location>
        <begin position="61"/>
        <end position="83"/>
    </location>
</feature>